<comment type="subcellular location">
    <subcellularLocation>
        <location evidence="11">Endoplasmic reticulum membrane</location>
        <topology evidence="11">Multi-pass membrane protein</topology>
    </subcellularLocation>
    <subcellularLocation>
        <location evidence="11">Golgi apparatus membrane</location>
        <topology evidence="11">Multi-pass membrane protein</topology>
    </subcellularLocation>
</comment>
<reference evidence="13 14" key="1">
    <citation type="journal article" date="2020" name="G3 (Bethesda)">
        <title>Improved Reference Genome for Cyclotella cryptica CCMP332, a Model for Cell Wall Morphogenesis, Salinity Adaptation, and Lipid Production in Diatoms (Bacillariophyta).</title>
        <authorList>
            <person name="Roberts W.R."/>
            <person name="Downey K.M."/>
            <person name="Ruck E.C."/>
            <person name="Traller J.C."/>
            <person name="Alverson A.J."/>
        </authorList>
    </citation>
    <scope>NUCLEOTIDE SEQUENCE [LARGE SCALE GENOMIC DNA]</scope>
    <source>
        <strain evidence="13 14">CCMP332</strain>
    </source>
</reference>
<keyword evidence="3 11" id="KW-0378">Hydrolase</keyword>
<gene>
    <name evidence="13" type="ORF">HJC23_008811</name>
</gene>
<dbReference type="EC" id="3.4.23.-" evidence="11"/>
<evidence type="ECO:0000256" key="3">
    <source>
        <dbReference type="ARBA" id="ARBA00022801"/>
    </source>
</evidence>
<keyword evidence="8 11" id="KW-0472">Membrane</keyword>
<feature type="transmembrane region" description="Helical" evidence="11">
    <location>
        <begin position="85"/>
        <end position="106"/>
    </location>
</feature>
<feature type="region of interest" description="Disordered" evidence="12">
    <location>
        <begin position="308"/>
        <end position="414"/>
    </location>
</feature>
<feature type="compositionally biased region" description="Polar residues" evidence="12">
    <location>
        <begin position="457"/>
        <end position="471"/>
    </location>
</feature>
<evidence type="ECO:0000256" key="6">
    <source>
        <dbReference type="ARBA" id="ARBA00022989"/>
    </source>
</evidence>
<keyword evidence="7 11" id="KW-0333">Golgi apparatus</keyword>
<accession>A0ABD3Q9R5</accession>
<feature type="region of interest" description="Disordered" evidence="12">
    <location>
        <begin position="1"/>
        <end position="46"/>
    </location>
</feature>
<dbReference type="GO" id="GO:0070765">
    <property type="term" value="C:gamma-secretase complex"/>
    <property type="evidence" value="ECO:0007669"/>
    <property type="project" value="UniProtKB-ARBA"/>
</dbReference>
<evidence type="ECO:0000256" key="1">
    <source>
        <dbReference type="ARBA" id="ARBA00008604"/>
    </source>
</evidence>
<dbReference type="GO" id="GO:0006508">
    <property type="term" value="P:proteolysis"/>
    <property type="evidence" value="ECO:0007669"/>
    <property type="project" value="UniProtKB-KW"/>
</dbReference>
<dbReference type="InterPro" id="IPR006639">
    <property type="entry name" value="Preselin/SPP"/>
</dbReference>
<feature type="region of interest" description="Disordered" evidence="12">
    <location>
        <begin position="439"/>
        <end position="498"/>
    </location>
</feature>
<evidence type="ECO:0000256" key="12">
    <source>
        <dbReference type="SAM" id="MobiDB-lite"/>
    </source>
</evidence>
<evidence type="ECO:0000256" key="5">
    <source>
        <dbReference type="ARBA" id="ARBA00022976"/>
    </source>
</evidence>
<dbReference type="FunFam" id="1.10.472.100:FF:000003">
    <property type="entry name" value="Presenilin"/>
    <property type="match status" value="1"/>
</dbReference>
<feature type="transmembrane region" description="Helical" evidence="11">
    <location>
        <begin position="171"/>
        <end position="193"/>
    </location>
</feature>
<feature type="compositionally biased region" description="Polar residues" evidence="12">
    <location>
        <begin position="1"/>
        <end position="12"/>
    </location>
</feature>
<dbReference type="GO" id="GO:0044351">
    <property type="term" value="P:macropinocytosis"/>
    <property type="evidence" value="ECO:0007669"/>
    <property type="project" value="UniProtKB-ARBA"/>
</dbReference>
<evidence type="ECO:0000256" key="11">
    <source>
        <dbReference type="RuleBase" id="RU361148"/>
    </source>
</evidence>
<dbReference type="EMBL" id="JABMIG020000059">
    <property type="protein sequence ID" value="KAL3796858.1"/>
    <property type="molecule type" value="Genomic_DNA"/>
</dbReference>
<keyword evidence="11" id="KW-0645">Protease</keyword>
<dbReference type="PANTHER" id="PTHR10202:SF13">
    <property type="entry name" value="PRESENILIN HOMOLOG"/>
    <property type="match status" value="1"/>
</dbReference>
<evidence type="ECO:0000256" key="7">
    <source>
        <dbReference type="ARBA" id="ARBA00023034"/>
    </source>
</evidence>
<dbReference type="GO" id="GO:0007219">
    <property type="term" value="P:Notch signaling pathway"/>
    <property type="evidence" value="ECO:0007669"/>
    <property type="project" value="UniProtKB-KW"/>
</dbReference>
<dbReference type="Pfam" id="PF01080">
    <property type="entry name" value="Presenilin"/>
    <property type="match status" value="1"/>
</dbReference>
<dbReference type="Gene3D" id="1.10.472.100">
    <property type="entry name" value="Presenilin"/>
    <property type="match status" value="1"/>
</dbReference>
<feature type="transmembrane region" description="Helical" evidence="11">
    <location>
        <begin position="205"/>
        <end position="225"/>
    </location>
</feature>
<comment type="function">
    <text evidence="9">Probable catalytic subunit of the gamma-secretase complex, an endoprotease complex that catalyzes the intramembrane cleavage of integral membrane proteins such as Notch receptors. Requires the other members of the gamma-secretase complex to have a protease activity.</text>
</comment>
<dbReference type="InterPro" id="IPR001108">
    <property type="entry name" value="Peptidase_A22A"/>
</dbReference>
<feature type="compositionally biased region" description="Acidic residues" evidence="12">
    <location>
        <begin position="472"/>
        <end position="488"/>
    </location>
</feature>
<evidence type="ECO:0000256" key="4">
    <source>
        <dbReference type="ARBA" id="ARBA00022824"/>
    </source>
</evidence>
<dbReference type="SMART" id="SM00730">
    <property type="entry name" value="PSN"/>
    <property type="match status" value="1"/>
</dbReference>
<keyword evidence="2 11" id="KW-0812">Transmembrane</keyword>
<keyword evidence="14" id="KW-1185">Reference proteome</keyword>
<proteinExistence type="inferred from homology"/>
<dbReference type="GO" id="GO:0005789">
    <property type="term" value="C:endoplasmic reticulum membrane"/>
    <property type="evidence" value="ECO:0007669"/>
    <property type="project" value="UniProtKB-SubCell"/>
</dbReference>
<protein>
    <recommendedName>
        <fullName evidence="11">Presenilin</fullName>
        <ecNumber evidence="11">3.4.23.-</ecNumber>
    </recommendedName>
</protein>
<dbReference type="AlphaFoldDB" id="A0ABD3Q9R5"/>
<name>A0ABD3Q9R5_9STRA</name>
<dbReference type="Proteomes" id="UP001516023">
    <property type="component" value="Unassembled WGS sequence"/>
</dbReference>
<comment type="caution">
    <text evidence="13">The sequence shown here is derived from an EMBL/GenBank/DDBJ whole genome shotgun (WGS) entry which is preliminary data.</text>
</comment>
<comment type="subunit">
    <text evidence="10">Homodimer. Component of the gamma-secretase complex, a complex composed of a presenilin homodimer, nicastrin, aph1 and pen2.</text>
</comment>
<keyword evidence="6 11" id="KW-1133">Transmembrane helix</keyword>
<dbReference type="GO" id="GO:0000139">
    <property type="term" value="C:Golgi membrane"/>
    <property type="evidence" value="ECO:0007669"/>
    <property type="project" value="UniProtKB-SubCell"/>
</dbReference>
<feature type="transmembrane region" description="Helical" evidence="11">
    <location>
        <begin position="143"/>
        <end position="164"/>
    </location>
</feature>
<comment type="similarity">
    <text evidence="1 11">Belongs to the peptidase A22A family.</text>
</comment>
<dbReference type="GO" id="GO:0004190">
    <property type="term" value="F:aspartic-type endopeptidase activity"/>
    <property type="evidence" value="ECO:0007669"/>
    <property type="project" value="UniProtKB-UniRule"/>
</dbReference>
<feature type="transmembrane region" description="Helical" evidence="11">
    <location>
        <begin position="255"/>
        <end position="276"/>
    </location>
</feature>
<feature type="transmembrane region" description="Helical" evidence="11">
    <location>
        <begin position="232"/>
        <end position="249"/>
    </location>
</feature>
<dbReference type="PRINTS" id="PR01072">
    <property type="entry name" value="PRESENILIN"/>
</dbReference>
<comment type="domain">
    <text evidence="11">The PAL motif is required for normal active site conformation.</text>
</comment>
<sequence length="663" mass="72574">MAAATEPSNNDGNCLPPPPPTHTRDSKDTNGDYYQASGDGSLFQPLSIRNSASSEDENDAHNDESENIHDQALSLNELMYSAHSFHVISLPVSLTMILAALAVTYVNTPETIQQGEALMSQAYHVWKVDAATDSTSKQLVLDFANGLVIVSVIGTMTFGIVLLYKYRCMKVLIGYMMFSSMTLLGVLGAELFNVAIEKYRIPIDWFTFVFSLYNFAVVGVTAIFYQNGIPPVITQCYLIASSVIIAWQLSHFDTISTWTLLIMLALYDLCAVLTPCGPLRALVNLMSDEDSPEMPGLLYEAQIPEGLKRPVMGGRKSGRENDRDVEDGNDDGSQSPPSSMCAERYQQPVVHRSQSEVGASGRTATDASAAADNSTSNDVEMTIKTNKMATDKDNDASNIPDDEEMEANTQPLANPPVSTGMIPFAIAKLYRLPLVSRPSFVASSPGKKGKGKRSRSHQNGNISTSPLLSPDSTEEETIPTPDSDETSDADSTQYIIPDEEFTPSQLRTIVEAVFPKNGAKIVKQPRRALPGDTQDRYGVIGSDGTLKRILFVEKNGKVYEELSDDDDSEHEGRFSNTIKLGLGDFIFYSVLVAKSAQYSFTCFVSSFLVVLAGLGSTLVLLAVYKHALPALPISIFLAVFFYVFTRFIIQPWVEALMLTPFYV</sequence>
<dbReference type="InterPro" id="IPR042524">
    <property type="entry name" value="Presenilin_C"/>
</dbReference>
<evidence type="ECO:0000313" key="13">
    <source>
        <dbReference type="EMBL" id="KAL3796858.1"/>
    </source>
</evidence>
<comment type="function">
    <text evidence="11">Probable subunit of the gamma-secretase complex, an endoprotease complex that catalyzes the intramembrane cleavage of integral membrane proteins such as Notch receptors.</text>
</comment>
<evidence type="ECO:0000256" key="2">
    <source>
        <dbReference type="ARBA" id="ARBA00022692"/>
    </source>
</evidence>
<feature type="transmembrane region" description="Helical" evidence="11">
    <location>
        <begin position="598"/>
        <end position="624"/>
    </location>
</feature>
<feature type="compositionally biased region" description="Low complexity" evidence="12">
    <location>
        <begin position="363"/>
        <end position="378"/>
    </location>
</feature>
<organism evidence="13 14">
    <name type="scientific">Cyclotella cryptica</name>
    <dbReference type="NCBI Taxonomy" id="29204"/>
    <lineage>
        <taxon>Eukaryota</taxon>
        <taxon>Sar</taxon>
        <taxon>Stramenopiles</taxon>
        <taxon>Ochrophyta</taxon>
        <taxon>Bacillariophyta</taxon>
        <taxon>Coscinodiscophyceae</taxon>
        <taxon>Thalassiosirophycidae</taxon>
        <taxon>Stephanodiscales</taxon>
        <taxon>Stephanodiscaceae</taxon>
        <taxon>Cyclotella</taxon>
    </lineage>
</organism>
<dbReference type="PANTHER" id="PTHR10202">
    <property type="entry name" value="PRESENILIN"/>
    <property type="match status" value="1"/>
</dbReference>
<evidence type="ECO:0000313" key="14">
    <source>
        <dbReference type="Proteomes" id="UP001516023"/>
    </source>
</evidence>
<evidence type="ECO:0000256" key="10">
    <source>
        <dbReference type="ARBA" id="ARBA00066080"/>
    </source>
</evidence>
<evidence type="ECO:0000256" key="9">
    <source>
        <dbReference type="ARBA" id="ARBA00053367"/>
    </source>
</evidence>
<evidence type="ECO:0000256" key="8">
    <source>
        <dbReference type="ARBA" id="ARBA00023136"/>
    </source>
</evidence>
<feature type="compositionally biased region" description="Basic residues" evidence="12">
    <location>
        <begin position="447"/>
        <end position="456"/>
    </location>
</feature>
<feature type="transmembrane region" description="Helical" evidence="11">
    <location>
        <begin position="630"/>
        <end position="649"/>
    </location>
</feature>
<keyword evidence="5 11" id="KW-0914">Notch signaling pathway</keyword>
<keyword evidence="4 11" id="KW-0256">Endoplasmic reticulum</keyword>